<evidence type="ECO:0000313" key="8">
    <source>
        <dbReference type="EMBL" id="RRJ65452.1"/>
    </source>
</evidence>
<evidence type="ECO:0000256" key="4">
    <source>
        <dbReference type="ARBA" id="ARBA00034320"/>
    </source>
</evidence>
<keyword evidence="3" id="KW-0143">Chaperone</keyword>
<dbReference type="InterPro" id="IPR036627">
    <property type="entry name" value="CobW-likC_sf"/>
</dbReference>
<comment type="caution">
    <text evidence="8">The sequence shown here is derived from an EMBL/GenBank/DDBJ whole genome shotgun (WGS) entry which is preliminary data.</text>
</comment>
<accession>A0A3P3U527</accession>
<protein>
    <submittedName>
        <fullName evidence="8">GTP-binding protein</fullName>
    </submittedName>
</protein>
<name>A0A3P3U527_9BACL</name>
<dbReference type="OrthoDB" id="9808822at2"/>
<feature type="region of interest" description="Disordered" evidence="6">
    <location>
        <begin position="200"/>
        <end position="284"/>
    </location>
</feature>
<dbReference type="SUPFAM" id="SSF52540">
    <property type="entry name" value="P-loop containing nucleoside triphosphate hydrolases"/>
    <property type="match status" value="1"/>
</dbReference>
<evidence type="ECO:0000256" key="2">
    <source>
        <dbReference type="ARBA" id="ARBA00022801"/>
    </source>
</evidence>
<evidence type="ECO:0000259" key="7">
    <source>
        <dbReference type="SMART" id="SM00833"/>
    </source>
</evidence>
<dbReference type="EMBL" id="RRCN01000001">
    <property type="protein sequence ID" value="RRJ65452.1"/>
    <property type="molecule type" value="Genomic_DNA"/>
</dbReference>
<feature type="domain" description="CobW C-terminal" evidence="7">
    <location>
        <begin position="288"/>
        <end position="375"/>
    </location>
</feature>
<dbReference type="SUPFAM" id="SSF90002">
    <property type="entry name" value="Hypothetical protein YjiA, C-terminal domain"/>
    <property type="match status" value="1"/>
</dbReference>
<dbReference type="PANTHER" id="PTHR13748:SF62">
    <property type="entry name" value="COBW DOMAIN-CONTAINING PROTEIN"/>
    <property type="match status" value="1"/>
</dbReference>
<feature type="compositionally biased region" description="Basic and acidic residues" evidence="6">
    <location>
        <begin position="227"/>
        <end position="284"/>
    </location>
</feature>
<dbReference type="GO" id="GO:0016787">
    <property type="term" value="F:hydrolase activity"/>
    <property type="evidence" value="ECO:0007669"/>
    <property type="project" value="UniProtKB-KW"/>
</dbReference>
<comment type="similarity">
    <text evidence="4">Belongs to the SIMIBI class G3E GTPase family. ZNG1 subfamily.</text>
</comment>
<evidence type="ECO:0000256" key="3">
    <source>
        <dbReference type="ARBA" id="ARBA00023186"/>
    </source>
</evidence>
<evidence type="ECO:0000256" key="5">
    <source>
        <dbReference type="ARBA" id="ARBA00049117"/>
    </source>
</evidence>
<dbReference type="Gene3D" id="3.40.50.300">
    <property type="entry name" value="P-loop containing nucleotide triphosphate hydrolases"/>
    <property type="match status" value="1"/>
</dbReference>
<dbReference type="SMART" id="SM00833">
    <property type="entry name" value="CobW_C"/>
    <property type="match status" value="1"/>
</dbReference>
<dbReference type="Pfam" id="PF02492">
    <property type="entry name" value="cobW"/>
    <property type="match status" value="1"/>
</dbReference>
<comment type="catalytic activity">
    <reaction evidence="5">
        <text>GTP + H2O = GDP + phosphate + H(+)</text>
        <dbReference type="Rhea" id="RHEA:19669"/>
        <dbReference type="ChEBI" id="CHEBI:15377"/>
        <dbReference type="ChEBI" id="CHEBI:15378"/>
        <dbReference type="ChEBI" id="CHEBI:37565"/>
        <dbReference type="ChEBI" id="CHEBI:43474"/>
        <dbReference type="ChEBI" id="CHEBI:58189"/>
    </reaction>
    <physiologicalReaction direction="left-to-right" evidence="5">
        <dbReference type="Rhea" id="RHEA:19670"/>
    </physiologicalReaction>
</comment>
<dbReference type="Gene3D" id="3.30.1220.10">
    <property type="entry name" value="CobW-like, C-terminal domain"/>
    <property type="match status" value="1"/>
</dbReference>
<keyword evidence="1" id="KW-0547">Nucleotide-binding</keyword>
<dbReference type="InterPro" id="IPR011629">
    <property type="entry name" value="CobW-like_C"/>
</dbReference>
<keyword evidence="2" id="KW-0378">Hydrolase</keyword>
<keyword evidence="9" id="KW-1185">Reference proteome</keyword>
<dbReference type="InterPro" id="IPR003495">
    <property type="entry name" value="CobW/HypB/UreG_nucleotide-bd"/>
</dbReference>
<dbReference type="RefSeq" id="WP_128633259.1">
    <property type="nucleotide sequence ID" value="NZ_RRCN01000001.1"/>
</dbReference>
<dbReference type="GO" id="GO:0005737">
    <property type="term" value="C:cytoplasm"/>
    <property type="evidence" value="ECO:0007669"/>
    <property type="project" value="TreeGrafter"/>
</dbReference>
<evidence type="ECO:0000256" key="1">
    <source>
        <dbReference type="ARBA" id="ARBA00022741"/>
    </source>
</evidence>
<sequence>MEKITPVYILSGFLGSGKTTLLQRLLKFWQDKGLRPAVIMNEIGDVNLDGLLVPGEVPMAEMLGGCICCTIRGDLSVQMAELISAEKPDLVVIEATGAGNPLEIFDAVTEVSLYLKLEIKPMITVVDAAHLAGLHDSQKGKTYRLMLEQIRCGSVLILNKIDMIGEERQREMTDLLHKLNPYAQIVPAVNCEVDIPGLISGHRPGPELHDPRFEQEEGQANHQAGGEAHENEHEYEYEQSMDEHQREHQHEHKHEHAHEHQHQHDHEHEHQHKHQHEHDHTHASHEHVTVYTHYFDGPVDSEEFERFIAELPREVYRGKGVLTFTDTASRFLFQYAYREADYLKITPQGEVPDVAVFIGEHFDRDLIARRLQELERKHA</sequence>
<proteinExistence type="inferred from homology"/>
<dbReference type="InterPro" id="IPR027417">
    <property type="entry name" value="P-loop_NTPase"/>
</dbReference>
<dbReference type="PANTHER" id="PTHR13748">
    <property type="entry name" value="COBW-RELATED"/>
    <property type="match status" value="1"/>
</dbReference>
<dbReference type="CDD" id="cd03112">
    <property type="entry name" value="CobW-like"/>
    <property type="match status" value="1"/>
</dbReference>
<dbReference type="InterPro" id="IPR051316">
    <property type="entry name" value="Zinc-reg_GTPase_activator"/>
</dbReference>
<dbReference type="AlphaFoldDB" id="A0A3P3U527"/>
<evidence type="ECO:0000256" key="6">
    <source>
        <dbReference type="SAM" id="MobiDB-lite"/>
    </source>
</evidence>
<gene>
    <name evidence="8" type="ORF">EHV15_22910</name>
</gene>
<organism evidence="8 9">
    <name type="scientific">Paenibacillus oralis</name>
    <dbReference type="NCBI Taxonomy" id="2490856"/>
    <lineage>
        <taxon>Bacteria</taxon>
        <taxon>Bacillati</taxon>
        <taxon>Bacillota</taxon>
        <taxon>Bacilli</taxon>
        <taxon>Bacillales</taxon>
        <taxon>Paenibacillaceae</taxon>
        <taxon>Paenibacillus</taxon>
    </lineage>
</organism>
<dbReference type="Pfam" id="PF07683">
    <property type="entry name" value="CobW_C"/>
    <property type="match status" value="1"/>
</dbReference>
<reference evidence="8 9" key="1">
    <citation type="submission" date="2018-11" db="EMBL/GenBank/DDBJ databases">
        <title>Genome sequencing of Paenibacillus sp. KCOM 3021 (= ChDC PVNT-B20).</title>
        <authorList>
            <person name="Kook J.-K."/>
            <person name="Park S.-N."/>
            <person name="Lim Y.K."/>
        </authorList>
    </citation>
    <scope>NUCLEOTIDE SEQUENCE [LARGE SCALE GENOMIC DNA]</scope>
    <source>
        <strain evidence="8 9">KCOM 3021</strain>
    </source>
</reference>
<feature type="compositionally biased region" description="Basic and acidic residues" evidence="6">
    <location>
        <begin position="204"/>
        <end position="215"/>
    </location>
</feature>
<dbReference type="Proteomes" id="UP000267017">
    <property type="component" value="Unassembled WGS sequence"/>
</dbReference>
<evidence type="ECO:0000313" key="9">
    <source>
        <dbReference type="Proteomes" id="UP000267017"/>
    </source>
</evidence>
<dbReference type="GO" id="GO:0000166">
    <property type="term" value="F:nucleotide binding"/>
    <property type="evidence" value="ECO:0007669"/>
    <property type="project" value="UniProtKB-KW"/>
</dbReference>